<evidence type="ECO:0000313" key="3">
    <source>
        <dbReference type="EMBL" id="AWI78790.1"/>
    </source>
</evidence>
<feature type="domain" description="RapA2 cadherin-like" evidence="2">
    <location>
        <begin position="1161"/>
        <end position="1222"/>
    </location>
</feature>
<reference evidence="3 4" key="1">
    <citation type="submission" date="2017-06" db="EMBL/GenBank/DDBJ databases">
        <title>Azoarcus sp. TSNA42 complete genome sequence.</title>
        <authorList>
            <person name="Woo J.-H."/>
            <person name="Kim H.-S."/>
        </authorList>
    </citation>
    <scope>NUCLEOTIDE SEQUENCE [LARGE SCALE GENOMIC DNA]</scope>
    <source>
        <strain evidence="3 4">TSNA42</strain>
    </source>
</reference>
<dbReference type="InterPro" id="IPR040853">
    <property type="entry name" value="RapA2_cadherin-like"/>
</dbReference>
<dbReference type="Pfam" id="PF00353">
    <property type="entry name" value="HemolysinCabind"/>
    <property type="match status" value="1"/>
</dbReference>
<dbReference type="InterPro" id="IPR047777">
    <property type="entry name" value="LapA-like_RM"/>
</dbReference>
<dbReference type="NCBIfam" id="NF012211">
    <property type="entry name" value="tand_rpt_95"/>
    <property type="match status" value="11"/>
</dbReference>
<organism evidence="3 4">
    <name type="scientific">Parazoarcus communis</name>
    <dbReference type="NCBI Taxonomy" id="41977"/>
    <lineage>
        <taxon>Bacteria</taxon>
        <taxon>Pseudomonadati</taxon>
        <taxon>Pseudomonadota</taxon>
        <taxon>Betaproteobacteria</taxon>
        <taxon>Rhodocyclales</taxon>
        <taxon>Zoogloeaceae</taxon>
        <taxon>Parazoarcus</taxon>
    </lineage>
</organism>
<dbReference type="NCBIfam" id="TIGR03661">
    <property type="entry name" value="T1SS_VCA0849"/>
    <property type="match status" value="1"/>
</dbReference>
<feature type="domain" description="RapA2 cadherin-like" evidence="2">
    <location>
        <begin position="945"/>
        <end position="1006"/>
    </location>
</feature>
<dbReference type="PROSITE" id="PS00330">
    <property type="entry name" value="HEMOLYSIN_CALCIUM"/>
    <property type="match status" value="1"/>
</dbReference>
<feature type="compositionally biased region" description="Low complexity" evidence="1">
    <location>
        <begin position="180"/>
        <end position="217"/>
    </location>
</feature>
<dbReference type="EMBL" id="CP022188">
    <property type="protein sequence ID" value="AWI78790.1"/>
    <property type="molecule type" value="Genomic_DNA"/>
</dbReference>
<sequence length="1981" mass="198379">MRSFGARGSRSGEQNMASAKAVATVVSITGKAEARDQAGNLRLLKVGDALLEGETLVTAAGARAELLVVADGSIVPVGEDQAVLISADLSESTRPQANEAQLADGTIQQVIQALNDGTNLDDVLEDPAAGLTGGGGGDGNDFVRLLRITEGVDPIEFEFEASTAVVPPELRATGDETDEAQAVTTTAETETPVTGTPVNAAPDTAATSASGAEDAAGIPVSLSGSDVDGTVDYFVIKTPPANGTLLLNGVPIDGTTQIPASGNAAAITFVPTANWNGDTSFTYAAVDNDGLEDSTPALAEITVTPVNDAPDTAATSASGAEDAAGIPVSLSGSDVDGTVDYFVIKTPPANGTLLLNGVPIDGTTQIPASGNAAAITFVPTANWSGDTSFTYAAVDNEGLEDSTPALAEITVTPVNDAPDTAATSASGAEDAAGIPVSLSGSDVDGTVDYFVIKTPPANGTLLLNGVPIDGTTQIPASGNAAAITFVPTANWSGDTSFTYAAVDNDGLEDSTPALAEITVTPVNDAPDTAATSASGAEDATSIPVSLSGSDVDGTVDYFVIKTPPANGTLLLNGVPIDGTTQIPASGNAAAITFVPTANWNGDTSFTYAAVDNDGLEDSTPALAEITVTPVNDAPDTAATSASGAEDAASIPVSLSGSDVDGTVDHFVIKTLPLNGTLLLNGNPVAVGTEIPATANGATVTFVPNANWNGETNFTYASVDDQGLEDSTPATATVTVSPVNDAPETAATSASGAEDAASIPVSLSGSDVDGTVDHFVIRTLPLNGTLLLNGNPVAVGTEIPATANGATVTFVPNANWNGETNFTYASVDDLGLEDSTPATATVTVSPVNDAPETAATSASGAEDAASIPVSLSGSDVDGTVDHFVIKTLPLNGTLLLNGNPVAVGTEIPATANGATVTFVPNANWNGETNFTYASVDDLGLEDSTPATATVTVSPVNDAPETAATSASGAEDAASIPVSLSGSDVDGTVDHFVIKTLPLNGTLLLNGNPVAVGTEIPATANGATVTFVPNANWNGETNFTYASVDDLGLEDSTPATATVTVSPVNDAPETAATSASGAEDAASIPVSLSGSDPDGTVDHFVIKTLPLNGTLLLNGNPVAVGTEIPATANGATVTFVPNANWNGETNFTYASVDDLGLEDSTPATATVTVSPVNDAPETTTTSASGAEDAAAIPVSLSGSDPDGTVDHFVIKTLPLNGTLLLNGNPVAVGTEIPATANGATVTFVPNANWNGETNFTYASVDDQGLEDGTPATATVTVSPVNDAPDTAATSASGAEDAASIPVSLSGSDVDGTVDHFVIKTLPLNGTLLLNGNPVAVGTEIPATANGATVTFVPNANWNGETNFTYASVDDQGLEDGTPATGVITVTPVNAAPTATDGAVFGVEDTAYVFSWADFNVTDADSDLASLGIQVTVLPEDGVLQVFSGGSWQDVTLNQTISQADIASGSLRFVPAADESGSDVFGGTGVGNKEADYARFSFKPTDGSDLGAEKSLSIDIEPIADAASFTVALGSPVQVTVSQGTPVSGALTSSNLFSTSGVTVGAANVDPLTGQLTSVSASNVYVGGGKIGATGTHPGSVTQIGYSYEHDTSEQLVFKFDYALTSATASFSNLYEKDNGVAGRSEQGIYELYSNGVLVASGTFVAAANKNTGSVTMSVSGGGTFDTVVFKAQSGYAQGPGVETGDGSDYFITGLTYVGTTQPVLETRYPIDISVLAQDQDNSEALSSLSMSGIPAGSVLRDGSGNEYSSSSADAVLSLAGWDTSTLTVTPPSGSSTDFALQVSASSVEPNGDTALSVKSFTIIVGTADTVAPGSELVGAAGDDLLSGGSGNDSLRGGAGNDSLLGDLGADTFVWKLNDGGTAGNPAVDTVGDFTVGIYDGTGTADRLDLADLLKDESSATIDNFLSVEQVSGNTVLHVSSSGGFAGGYSAGAEDQTIVLENVTFDSALSSHDIINQLITNNQLLIDK</sequence>
<dbReference type="Pfam" id="PF17803">
    <property type="entry name" value="Cadherin_4"/>
    <property type="match status" value="11"/>
</dbReference>
<evidence type="ECO:0000256" key="1">
    <source>
        <dbReference type="SAM" id="MobiDB-lite"/>
    </source>
</evidence>
<dbReference type="GO" id="GO:0005509">
    <property type="term" value="F:calcium ion binding"/>
    <property type="evidence" value="ECO:0007669"/>
    <property type="project" value="InterPro"/>
</dbReference>
<dbReference type="PRINTS" id="PR00313">
    <property type="entry name" value="CABNDNGRPT"/>
</dbReference>
<feature type="domain" description="RapA2 cadherin-like" evidence="2">
    <location>
        <begin position="1053"/>
        <end position="1114"/>
    </location>
</feature>
<dbReference type="InterPro" id="IPR019960">
    <property type="entry name" value="T1SS_VCA0849"/>
</dbReference>
<proteinExistence type="predicted"/>
<accession>A0A2U8GZN4</accession>
<name>A0A2U8GZN4_9RHOO</name>
<dbReference type="InterPro" id="IPR011049">
    <property type="entry name" value="Serralysin-like_metalloprot_C"/>
</dbReference>
<protein>
    <recommendedName>
        <fullName evidence="2">RapA2 cadherin-like domain-containing protein</fullName>
    </recommendedName>
</protein>
<dbReference type="InterPro" id="IPR018511">
    <property type="entry name" value="Hemolysin-typ_Ca-bd_CS"/>
</dbReference>
<feature type="domain" description="RapA2 cadherin-like" evidence="2">
    <location>
        <begin position="623"/>
        <end position="682"/>
    </location>
</feature>
<gene>
    <name evidence="3" type="ORF">CEW87_05090</name>
</gene>
<feature type="region of interest" description="Disordered" evidence="1">
    <location>
        <begin position="172"/>
        <end position="218"/>
    </location>
</feature>
<feature type="domain" description="RapA2 cadherin-like" evidence="2">
    <location>
        <begin position="729"/>
        <end position="790"/>
    </location>
</feature>
<evidence type="ECO:0000313" key="4">
    <source>
        <dbReference type="Proteomes" id="UP000244902"/>
    </source>
</evidence>
<feature type="domain" description="RapA2 cadherin-like" evidence="2">
    <location>
        <begin position="1269"/>
        <end position="1330"/>
    </location>
</feature>
<dbReference type="InterPro" id="IPR001343">
    <property type="entry name" value="Hemolysn_Ca-bd"/>
</dbReference>
<feature type="domain" description="RapA2 cadherin-like" evidence="2">
    <location>
        <begin position="407"/>
        <end position="465"/>
    </location>
</feature>
<feature type="domain" description="RapA2 cadherin-like" evidence="2">
    <location>
        <begin position="1377"/>
        <end position="1445"/>
    </location>
</feature>
<evidence type="ECO:0000259" key="2">
    <source>
        <dbReference type="Pfam" id="PF17803"/>
    </source>
</evidence>
<dbReference type="Proteomes" id="UP000244902">
    <property type="component" value="Chromosome"/>
</dbReference>
<feature type="domain" description="RapA2 cadherin-like" evidence="2">
    <location>
        <begin position="299"/>
        <end position="357"/>
    </location>
</feature>
<feature type="region of interest" description="Disordered" evidence="1">
    <location>
        <begin position="1277"/>
        <end position="1296"/>
    </location>
</feature>
<dbReference type="SUPFAM" id="SSF51120">
    <property type="entry name" value="beta-Roll"/>
    <property type="match status" value="1"/>
</dbReference>
<feature type="region of interest" description="Disordered" evidence="1">
    <location>
        <begin position="737"/>
        <end position="756"/>
    </location>
</feature>
<feature type="domain" description="RapA2 cadherin-like" evidence="2">
    <location>
        <begin position="515"/>
        <end position="573"/>
    </location>
</feature>
<feature type="domain" description="RapA2 cadherin-like" evidence="2">
    <location>
        <begin position="837"/>
        <end position="898"/>
    </location>
</feature>
<dbReference type="NCBIfam" id="NF033682">
    <property type="entry name" value="retention_LapA"/>
    <property type="match status" value="1"/>
</dbReference>